<keyword evidence="8" id="KW-0325">Glycoprotein</keyword>
<evidence type="ECO:0000313" key="14">
    <source>
        <dbReference type="EnsemblMetazoa" id="CapteP148361"/>
    </source>
</evidence>
<reference evidence="14" key="3">
    <citation type="submission" date="2015-06" db="UniProtKB">
        <authorList>
            <consortium name="EnsemblMetazoa"/>
        </authorList>
    </citation>
    <scope>IDENTIFICATION</scope>
</reference>
<dbReference type="SMART" id="SM00060">
    <property type="entry name" value="FN3"/>
    <property type="match status" value="4"/>
</dbReference>
<dbReference type="InterPro" id="IPR003595">
    <property type="entry name" value="Tyr_Pase_cat"/>
</dbReference>
<reference evidence="13 15" key="2">
    <citation type="journal article" date="2013" name="Nature">
        <title>Insights into bilaterian evolution from three spiralian genomes.</title>
        <authorList>
            <person name="Simakov O."/>
            <person name="Marletaz F."/>
            <person name="Cho S.J."/>
            <person name="Edsinger-Gonzales E."/>
            <person name="Havlak P."/>
            <person name="Hellsten U."/>
            <person name="Kuo D.H."/>
            <person name="Larsson T."/>
            <person name="Lv J."/>
            <person name="Arendt D."/>
            <person name="Savage R."/>
            <person name="Osoegawa K."/>
            <person name="de Jong P."/>
            <person name="Grimwood J."/>
            <person name="Chapman J.A."/>
            <person name="Shapiro H."/>
            <person name="Aerts A."/>
            <person name="Otillar R.P."/>
            <person name="Terry A.Y."/>
            <person name="Boore J.L."/>
            <person name="Grigoriev I.V."/>
            <person name="Lindberg D.R."/>
            <person name="Seaver E.C."/>
            <person name="Weisblat D.A."/>
            <person name="Putnam N.H."/>
            <person name="Rokhsar D.S."/>
        </authorList>
    </citation>
    <scope>NUCLEOTIDE SEQUENCE</scope>
    <source>
        <strain evidence="13 15">I ESC-2004</strain>
    </source>
</reference>
<keyword evidence="6 9" id="KW-1133">Transmembrane helix</keyword>
<dbReference type="HOGENOM" id="CLU_007081_0_0_1"/>
<protein>
    <submittedName>
        <fullName evidence="13 14">Uncharacterized protein</fullName>
    </submittedName>
</protein>
<dbReference type="SUPFAM" id="SSF52799">
    <property type="entry name" value="(Phosphotyrosine protein) phosphatases II"/>
    <property type="match status" value="2"/>
</dbReference>
<evidence type="ECO:0000259" key="12">
    <source>
        <dbReference type="PROSITE" id="PS50853"/>
    </source>
</evidence>
<dbReference type="OrthoDB" id="6022401at2759"/>
<dbReference type="SUPFAM" id="SSF49265">
    <property type="entry name" value="Fibronectin type III"/>
    <property type="match status" value="2"/>
</dbReference>
<dbReference type="CDD" id="cd14549">
    <property type="entry name" value="R5-PTPc-1"/>
    <property type="match status" value="1"/>
</dbReference>
<accession>R7VGJ3</accession>
<dbReference type="EnsemblMetazoa" id="CapteT148361">
    <property type="protein sequence ID" value="CapteP148361"/>
    <property type="gene ID" value="CapteG148361"/>
</dbReference>
<dbReference type="SMART" id="SM00404">
    <property type="entry name" value="PTPc_motif"/>
    <property type="match status" value="1"/>
</dbReference>
<name>R7VGJ3_CAPTE</name>
<proteinExistence type="predicted"/>
<keyword evidence="15" id="KW-1185">Reference proteome</keyword>
<dbReference type="AlphaFoldDB" id="R7VGJ3"/>
<reference evidence="15" key="1">
    <citation type="submission" date="2012-12" db="EMBL/GenBank/DDBJ databases">
        <authorList>
            <person name="Hellsten U."/>
            <person name="Grimwood J."/>
            <person name="Chapman J.A."/>
            <person name="Shapiro H."/>
            <person name="Aerts A."/>
            <person name="Otillar R.P."/>
            <person name="Terry A.Y."/>
            <person name="Boore J.L."/>
            <person name="Simakov O."/>
            <person name="Marletaz F."/>
            <person name="Cho S.-J."/>
            <person name="Edsinger-Gonzales E."/>
            <person name="Havlak P."/>
            <person name="Kuo D.-H."/>
            <person name="Larsson T."/>
            <person name="Lv J."/>
            <person name="Arendt D."/>
            <person name="Savage R."/>
            <person name="Osoegawa K."/>
            <person name="de Jong P."/>
            <person name="Lindberg D.R."/>
            <person name="Seaver E.C."/>
            <person name="Weisblat D.A."/>
            <person name="Putnam N.H."/>
            <person name="Grigoriev I.V."/>
            <person name="Rokhsar D.S."/>
        </authorList>
    </citation>
    <scope>NUCLEOTIDE SEQUENCE</scope>
    <source>
        <strain evidence="15">I ESC-2004</strain>
    </source>
</reference>
<evidence type="ECO:0000256" key="2">
    <source>
        <dbReference type="ARBA" id="ARBA00022692"/>
    </source>
</evidence>
<dbReference type="STRING" id="283909.R7VGJ3"/>
<dbReference type="Pfam" id="PF00102">
    <property type="entry name" value="Y_phosphatase"/>
    <property type="match status" value="2"/>
</dbReference>
<evidence type="ECO:0000256" key="5">
    <source>
        <dbReference type="ARBA" id="ARBA00022912"/>
    </source>
</evidence>
<dbReference type="InterPro" id="IPR003961">
    <property type="entry name" value="FN3_dom"/>
</dbReference>
<organism evidence="13">
    <name type="scientific">Capitella teleta</name>
    <name type="common">Polychaete worm</name>
    <dbReference type="NCBI Taxonomy" id="283909"/>
    <lineage>
        <taxon>Eukaryota</taxon>
        <taxon>Metazoa</taxon>
        <taxon>Spiralia</taxon>
        <taxon>Lophotrochozoa</taxon>
        <taxon>Annelida</taxon>
        <taxon>Polychaeta</taxon>
        <taxon>Sedentaria</taxon>
        <taxon>Scolecida</taxon>
        <taxon>Capitellidae</taxon>
        <taxon>Capitella</taxon>
    </lineage>
</organism>
<dbReference type="InterPro" id="IPR000387">
    <property type="entry name" value="Tyr_Pase_dom"/>
</dbReference>
<feature type="domain" description="Tyrosine specific protein phosphatases" evidence="11">
    <location>
        <begin position="718"/>
        <end position="791"/>
    </location>
</feature>
<evidence type="ECO:0000313" key="15">
    <source>
        <dbReference type="Proteomes" id="UP000014760"/>
    </source>
</evidence>
<dbReference type="OMA" id="FSDFWSM"/>
<dbReference type="SMART" id="SM00194">
    <property type="entry name" value="PTPc"/>
    <property type="match status" value="2"/>
</dbReference>
<comment type="subcellular location">
    <subcellularLocation>
        <location evidence="1">Membrane</location>
        <topology evidence="1">Single-pass type I membrane protein</topology>
    </subcellularLocation>
</comment>
<evidence type="ECO:0000256" key="8">
    <source>
        <dbReference type="ARBA" id="ARBA00023180"/>
    </source>
</evidence>
<gene>
    <name evidence="13" type="ORF">CAPTEDRAFT_148361</name>
</gene>
<evidence type="ECO:0000256" key="6">
    <source>
        <dbReference type="ARBA" id="ARBA00022989"/>
    </source>
</evidence>
<feature type="domain" description="Fibronectin type-III" evidence="12">
    <location>
        <begin position="135"/>
        <end position="232"/>
    </location>
</feature>
<feature type="transmembrane region" description="Helical" evidence="9">
    <location>
        <begin position="471"/>
        <end position="489"/>
    </location>
</feature>
<dbReference type="InterPro" id="IPR029021">
    <property type="entry name" value="Prot-tyrosine_phosphatase-like"/>
</dbReference>
<feature type="domain" description="Fibronectin type-III" evidence="12">
    <location>
        <begin position="233"/>
        <end position="332"/>
    </location>
</feature>
<dbReference type="InterPro" id="IPR016130">
    <property type="entry name" value="Tyr_Pase_AS"/>
</dbReference>
<dbReference type="Gene3D" id="2.60.40.10">
    <property type="entry name" value="Immunoglobulins"/>
    <property type="match status" value="4"/>
</dbReference>
<dbReference type="EMBL" id="AMQN01018380">
    <property type="status" value="NOT_ANNOTATED_CDS"/>
    <property type="molecule type" value="Genomic_DNA"/>
</dbReference>
<evidence type="ECO:0000259" key="10">
    <source>
        <dbReference type="PROSITE" id="PS50055"/>
    </source>
</evidence>
<dbReference type="PANTHER" id="PTHR46957:SF6">
    <property type="entry name" value="PROTEIN-TYROSINE-PHOSPHATASE"/>
    <property type="match status" value="1"/>
</dbReference>
<dbReference type="Gene3D" id="3.90.190.10">
    <property type="entry name" value="Protein tyrosine phosphatase superfamily"/>
    <property type="match status" value="2"/>
</dbReference>
<evidence type="ECO:0000256" key="9">
    <source>
        <dbReference type="SAM" id="Phobius"/>
    </source>
</evidence>
<dbReference type="FunFam" id="3.90.190.10:FF:000068">
    <property type="entry name" value="receptor-type tyrosine-protein phosphatase zeta"/>
    <property type="match status" value="1"/>
</dbReference>
<dbReference type="PANTHER" id="PTHR46957">
    <property type="entry name" value="CYTOKINE RECEPTOR"/>
    <property type="match status" value="1"/>
</dbReference>
<evidence type="ECO:0000256" key="3">
    <source>
        <dbReference type="ARBA" id="ARBA00022729"/>
    </source>
</evidence>
<evidence type="ECO:0000313" key="13">
    <source>
        <dbReference type="EMBL" id="ELU14810.1"/>
    </source>
</evidence>
<keyword evidence="3" id="KW-0732">Signal</keyword>
<evidence type="ECO:0000256" key="1">
    <source>
        <dbReference type="ARBA" id="ARBA00004479"/>
    </source>
</evidence>
<keyword evidence="7 9" id="KW-0472">Membrane</keyword>
<feature type="transmembrane region" description="Helical" evidence="9">
    <location>
        <begin position="443"/>
        <end position="464"/>
    </location>
</feature>
<evidence type="ECO:0000259" key="11">
    <source>
        <dbReference type="PROSITE" id="PS50056"/>
    </source>
</evidence>
<feature type="domain" description="Tyrosine-protein phosphatase" evidence="10">
    <location>
        <begin position="830"/>
        <end position="1001"/>
    </location>
</feature>
<feature type="domain" description="Fibronectin type-III" evidence="12">
    <location>
        <begin position="20"/>
        <end position="117"/>
    </location>
</feature>
<feature type="domain" description="Tyrosine-protein phosphatase" evidence="10">
    <location>
        <begin position="534"/>
        <end position="800"/>
    </location>
</feature>
<dbReference type="GO" id="GO:0016020">
    <property type="term" value="C:membrane"/>
    <property type="evidence" value="ECO:0007669"/>
    <property type="project" value="UniProtKB-SubCell"/>
</dbReference>
<evidence type="ECO:0000256" key="4">
    <source>
        <dbReference type="ARBA" id="ARBA00022801"/>
    </source>
</evidence>
<keyword evidence="5" id="KW-0904">Protein phosphatase</keyword>
<dbReference type="InterPro" id="IPR036116">
    <property type="entry name" value="FN3_sf"/>
</dbReference>
<keyword evidence="4" id="KW-0378">Hydrolase</keyword>
<dbReference type="InterPro" id="IPR050713">
    <property type="entry name" value="RTP_Phos/Ushers"/>
</dbReference>
<dbReference type="InterPro" id="IPR013783">
    <property type="entry name" value="Ig-like_fold"/>
</dbReference>
<sequence>MTNELVTRQWSITVYDVPTPPFDLTVDSVGATEVIVTWSLSLDDCNSPVSHYLFTARYDSLDEPSDVDKGETSGHNTTSVTIRNLSPYTNYSISGVAINAAGSSSPSDAVLVATKQAGWLSLHYYLPHLNTPSAPSQKPRFEHYVADSTSLMMQFHAPPADTHNGPLLGYNFSALVESSRDLVHSATIADPHITTHNISGLQPAKKYIIYIFVYNAIGAGPPSQQILSTDEGVPTAPVILGSSSKSWDTLRVVWQSPEKPNGRLRGYNVYWQQLSKGLTGKAVVTKGPEDIMHTHTITGLEPCTMYRVFITAFTSKGEGDHQSPHLVSTEVKGANRPNITRLEKASNNSHSVEVHWLPSPSSTSHVCTIDRYVIYFNASDPNDNRIARVEGRLRKFIVSNLTATNYSVSMAAESQSIHSSIYVRGELSELRVIQLGSWDNNGLGGNSLTAGIIAGVVLWIFSFVPAWFLRYFLYSFYFIYLFFFFISMFNCNLPVTSIFYKISNDPEESEHTAIPVSKWQTHVAKLHADDDFGFSEEYQDVDCGPSDHFLVNASVDQENRSKNRYINILAYDHSRVCLRSLPGKSCSDYINANYVDGYHKPKAYVATQGPLPNTFGDFWRLVWEQNSSIIVMITNLTERGKRKCDQYWPKDEEQQVTYDQMQVKLLNTYKMAHYTVRVFSLRNLKLKKKLGSSERVILQYHYTDWPDHGVPDYTLPTLTFIRKSIAAHNEAQGSGPLIIHCSAGVGRTGTFIVIDSMIRQMQDVKTINVFGFLSHIRNQRNQLVQTEDQYIFIHDALLEYIQSGNTEIKDSSVGRYVEDLLLDKDGSTVIEYQYKLVTQFCPKDYHTAAALLTVNLPKNREDSLLPVDLARVRLPTRPGEEGSDYINASFMQGYNKNEEFIVTQHPLPSTQEDFWRMVWEHNSMTIVLLNPPDPEKETDFPIFWPSRGTDLEYGHFTVTFVEENPDMHLLTRDFLLQSTQDDYECTTRIFATTSWPEGCEPLSQCTVRSRACVPREVLGVRGILG</sequence>
<dbReference type="Proteomes" id="UP000014760">
    <property type="component" value="Unassembled WGS sequence"/>
</dbReference>
<dbReference type="PRINTS" id="PR00700">
    <property type="entry name" value="PRTYPHPHTASE"/>
</dbReference>
<dbReference type="PROSITE" id="PS50853">
    <property type="entry name" value="FN3"/>
    <property type="match status" value="3"/>
</dbReference>
<keyword evidence="2 9" id="KW-0812">Transmembrane</keyword>
<evidence type="ECO:0000256" key="7">
    <source>
        <dbReference type="ARBA" id="ARBA00023136"/>
    </source>
</evidence>
<dbReference type="Pfam" id="PF00041">
    <property type="entry name" value="fn3"/>
    <property type="match status" value="3"/>
</dbReference>
<dbReference type="PROSITE" id="PS50055">
    <property type="entry name" value="TYR_PHOSPHATASE_PTP"/>
    <property type="match status" value="2"/>
</dbReference>
<dbReference type="InterPro" id="IPR000242">
    <property type="entry name" value="PTP_cat"/>
</dbReference>
<dbReference type="GO" id="GO:0004725">
    <property type="term" value="F:protein tyrosine phosphatase activity"/>
    <property type="evidence" value="ECO:0007669"/>
    <property type="project" value="InterPro"/>
</dbReference>
<dbReference type="EMBL" id="KB294271">
    <property type="protein sequence ID" value="ELU14810.1"/>
    <property type="molecule type" value="Genomic_DNA"/>
</dbReference>
<dbReference type="EMBL" id="AMQN01018379">
    <property type="status" value="NOT_ANNOTATED_CDS"/>
    <property type="molecule type" value="Genomic_DNA"/>
</dbReference>
<dbReference type="PROSITE" id="PS50056">
    <property type="entry name" value="TYR_PHOSPHATASE_2"/>
    <property type="match status" value="1"/>
</dbReference>
<dbReference type="PROSITE" id="PS00383">
    <property type="entry name" value="TYR_PHOSPHATASE_1"/>
    <property type="match status" value="1"/>
</dbReference>
<dbReference type="CDD" id="cd00063">
    <property type="entry name" value="FN3"/>
    <property type="match status" value="4"/>
</dbReference>